<evidence type="ECO:0000313" key="1">
    <source>
        <dbReference type="EMBL" id="PBK85170.1"/>
    </source>
</evidence>
<keyword evidence="2" id="KW-1185">Reference proteome</keyword>
<proteinExistence type="predicted"/>
<dbReference type="InParanoid" id="A0A2H3CTJ0"/>
<dbReference type="EMBL" id="KZ293693">
    <property type="protein sequence ID" value="PBK85170.1"/>
    <property type="molecule type" value="Genomic_DNA"/>
</dbReference>
<dbReference type="AlphaFoldDB" id="A0A2H3CTJ0"/>
<reference evidence="2" key="1">
    <citation type="journal article" date="2017" name="Nat. Ecol. Evol.">
        <title>Genome expansion and lineage-specific genetic innovations in the forest pathogenic fungi Armillaria.</title>
        <authorList>
            <person name="Sipos G."/>
            <person name="Prasanna A.N."/>
            <person name="Walter M.C."/>
            <person name="O'Connor E."/>
            <person name="Balint B."/>
            <person name="Krizsan K."/>
            <person name="Kiss B."/>
            <person name="Hess J."/>
            <person name="Varga T."/>
            <person name="Slot J."/>
            <person name="Riley R."/>
            <person name="Boka B."/>
            <person name="Rigling D."/>
            <person name="Barry K."/>
            <person name="Lee J."/>
            <person name="Mihaltcheva S."/>
            <person name="LaButti K."/>
            <person name="Lipzen A."/>
            <person name="Waldron R."/>
            <person name="Moloney N.M."/>
            <person name="Sperisen C."/>
            <person name="Kredics L."/>
            <person name="Vagvoelgyi C."/>
            <person name="Patrignani A."/>
            <person name="Fitzpatrick D."/>
            <person name="Nagy I."/>
            <person name="Doyle S."/>
            <person name="Anderson J.B."/>
            <person name="Grigoriev I.V."/>
            <person name="Gueldener U."/>
            <person name="Muensterkoetter M."/>
            <person name="Nagy L.G."/>
        </authorList>
    </citation>
    <scope>NUCLEOTIDE SEQUENCE [LARGE SCALE GENOMIC DNA]</scope>
    <source>
        <strain evidence="2">Ar21-2</strain>
    </source>
</reference>
<evidence type="ECO:0000313" key="2">
    <source>
        <dbReference type="Proteomes" id="UP000217790"/>
    </source>
</evidence>
<name>A0A2H3CTJ0_ARMGA</name>
<dbReference type="Proteomes" id="UP000217790">
    <property type="component" value="Unassembled WGS sequence"/>
</dbReference>
<sequence>MSTAENFLLMQKCSALYVKAGVPTNGDFDLKNIKSCEMNATGNVTTAYHKCYDAAPHRSPDLTVIFTPLAFSVCRLVLIPPSCVKHFIDILVVRDFEGH</sequence>
<protein>
    <submittedName>
        <fullName evidence="1">Uncharacterized protein</fullName>
    </submittedName>
</protein>
<accession>A0A2H3CTJ0</accession>
<organism evidence="1 2">
    <name type="scientific">Armillaria gallica</name>
    <name type="common">Bulbous honey fungus</name>
    <name type="synonym">Armillaria bulbosa</name>
    <dbReference type="NCBI Taxonomy" id="47427"/>
    <lineage>
        <taxon>Eukaryota</taxon>
        <taxon>Fungi</taxon>
        <taxon>Dikarya</taxon>
        <taxon>Basidiomycota</taxon>
        <taxon>Agaricomycotina</taxon>
        <taxon>Agaricomycetes</taxon>
        <taxon>Agaricomycetidae</taxon>
        <taxon>Agaricales</taxon>
        <taxon>Marasmiineae</taxon>
        <taxon>Physalacriaceae</taxon>
        <taxon>Armillaria</taxon>
    </lineage>
</organism>
<gene>
    <name evidence="1" type="ORF">ARMGADRAFT_1018186</name>
</gene>